<feature type="transmembrane region" description="Helical" evidence="1">
    <location>
        <begin position="34"/>
        <end position="56"/>
    </location>
</feature>
<keyword evidence="1" id="KW-0812">Transmembrane</keyword>
<evidence type="ECO:0000313" key="3">
    <source>
        <dbReference type="Proteomes" id="UP000291822"/>
    </source>
</evidence>
<feature type="transmembrane region" description="Helical" evidence="1">
    <location>
        <begin position="171"/>
        <end position="187"/>
    </location>
</feature>
<protein>
    <submittedName>
        <fullName evidence="2">Uncharacterized protein</fullName>
    </submittedName>
</protein>
<dbReference type="EMBL" id="SJTG01000003">
    <property type="protein sequence ID" value="TCI09032.1"/>
    <property type="molecule type" value="Genomic_DNA"/>
</dbReference>
<feature type="transmembrane region" description="Helical" evidence="1">
    <location>
        <begin position="270"/>
        <end position="297"/>
    </location>
</feature>
<keyword evidence="1" id="KW-0472">Membrane</keyword>
<gene>
    <name evidence="2" type="ORF">EZM97_22595</name>
</gene>
<proteinExistence type="predicted"/>
<name>A0A4R0YSV3_9GAMM</name>
<feature type="transmembrane region" description="Helical" evidence="1">
    <location>
        <begin position="130"/>
        <end position="150"/>
    </location>
</feature>
<feature type="transmembrane region" description="Helical" evidence="1">
    <location>
        <begin position="105"/>
        <end position="124"/>
    </location>
</feature>
<reference evidence="2 3" key="1">
    <citation type="submission" date="2019-02" db="EMBL/GenBank/DDBJ databases">
        <title>Dyella amyloliquefaciens sp. nov., isolated from forest soil.</title>
        <authorList>
            <person name="Gao Z.-H."/>
            <person name="Qiu L.-H."/>
        </authorList>
    </citation>
    <scope>NUCLEOTIDE SEQUENCE [LARGE SCALE GENOMIC DNA]</scope>
    <source>
        <strain evidence="2 3">KACC 12747</strain>
    </source>
</reference>
<accession>A0A4R0YSV3</accession>
<evidence type="ECO:0000256" key="1">
    <source>
        <dbReference type="SAM" id="Phobius"/>
    </source>
</evidence>
<feature type="transmembrane region" description="Helical" evidence="1">
    <location>
        <begin position="245"/>
        <end position="264"/>
    </location>
</feature>
<sequence length="301" mass="31553">MKKRRHDHPHDAIHDDVSPSPVLLPRLGGVLLQVAGYSGCGLWMLLGLALAIGIYPAGRGDALVPLAFGVVLVASGLVAAWMHSSWMPSWHGWQPGKGSRPTREALIALATFLPMLAVAGLARGDNSFPVTRLAGATLALCSLVSLIMTAHGEASRHAPGLDGRLASQLPLSRVVSATYAGGLWLWLCMAGQQGGDAPAAGAMPWIIGLLLLALLRGLVDGMRWQALLSLSPGHRPVLELQPRRYVAAALTYAVPCLGLLLAGFDDSQQLLAALATLGCMLGMGLELTLYHGALAALPDSR</sequence>
<organism evidence="2 3">
    <name type="scientific">Dyella soli</name>
    <dbReference type="NCBI Taxonomy" id="522319"/>
    <lineage>
        <taxon>Bacteria</taxon>
        <taxon>Pseudomonadati</taxon>
        <taxon>Pseudomonadota</taxon>
        <taxon>Gammaproteobacteria</taxon>
        <taxon>Lysobacterales</taxon>
        <taxon>Rhodanobacteraceae</taxon>
        <taxon>Dyella</taxon>
    </lineage>
</organism>
<comment type="caution">
    <text evidence="2">The sequence shown here is derived from an EMBL/GenBank/DDBJ whole genome shotgun (WGS) entry which is preliminary data.</text>
</comment>
<dbReference type="Proteomes" id="UP000291822">
    <property type="component" value="Unassembled WGS sequence"/>
</dbReference>
<feature type="transmembrane region" description="Helical" evidence="1">
    <location>
        <begin position="62"/>
        <end position="84"/>
    </location>
</feature>
<dbReference type="AlphaFoldDB" id="A0A4R0YSV3"/>
<keyword evidence="1" id="KW-1133">Transmembrane helix</keyword>
<evidence type="ECO:0000313" key="2">
    <source>
        <dbReference type="EMBL" id="TCI09032.1"/>
    </source>
</evidence>
<dbReference type="RefSeq" id="WP_131411042.1">
    <property type="nucleotide sequence ID" value="NZ_SJTG01000003.1"/>
</dbReference>
<keyword evidence="3" id="KW-1185">Reference proteome</keyword>
<feature type="transmembrane region" description="Helical" evidence="1">
    <location>
        <begin position="199"/>
        <end position="219"/>
    </location>
</feature>